<keyword evidence="6" id="KW-1185">Reference proteome</keyword>
<dbReference type="EMBL" id="CAADRA010000044">
    <property type="protein sequence ID" value="VFT77963.1"/>
    <property type="molecule type" value="Genomic_DNA"/>
</dbReference>
<evidence type="ECO:0000256" key="1">
    <source>
        <dbReference type="ARBA" id="ARBA00023002"/>
    </source>
</evidence>
<dbReference type="Pfam" id="PF01494">
    <property type="entry name" value="FAD_binding_3"/>
    <property type="match status" value="1"/>
</dbReference>
<accession>A0A485K4J4</accession>
<evidence type="ECO:0000256" key="2">
    <source>
        <dbReference type="ARBA" id="ARBA00023033"/>
    </source>
</evidence>
<dbReference type="InterPro" id="IPR036188">
    <property type="entry name" value="FAD/NAD-bd_sf"/>
</dbReference>
<evidence type="ECO:0000313" key="5">
    <source>
        <dbReference type="EMBL" id="VFT77963.1"/>
    </source>
</evidence>
<dbReference type="Proteomes" id="UP000332933">
    <property type="component" value="Unassembled WGS sequence"/>
</dbReference>
<protein>
    <submittedName>
        <fullName evidence="5">Aste57867_739 protein</fullName>
    </submittedName>
</protein>
<dbReference type="EMBL" id="VJMH01000044">
    <property type="protein sequence ID" value="KAF0719849.1"/>
    <property type="molecule type" value="Genomic_DNA"/>
</dbReference>
<dbReference type="OrthoDB" id="417877at2759"/>
<dbReference type="Gene3D" id="3.50.50.60">
    <property type="entry name" value="FAD/NAD(P)-binding domain"/>
    <property type="match status" value="1"/>
</dbReference>
<dbReference type="SUPFAM" id="SSF51905">
    <property type="entry name" value="FAD/NAD(P)-binding domain"/>
    <property type="match status" value="1"/>
</dbReference>
<evidence type="ECO:0000313" key="6">
    <source>
        <dbReference type="Proteomes" id="UP000332933"/>
    </source>
</evidence>
<feature type="domain" description="FAD-binding" evidence="3">
    <location>
        <begin position="65"/>
        <end position="369"/>
    </location>
</feature>
<evidence type="ECO:0000259" key="3">
    <source>
        <dbReference type="Pfam" id="PF01494"/>
    </source>
</evidence>
<gene>
    <name evidence="5" type="primary">Aste57867_739</name>
    <name evidence="4" type="ORF">As57867_000738</name>
    <name evidence="5" type="ORF">ASTE57867_739</name>
</gene>
<organism evidence="5 6">
    <name type="scientific">Aphanomyces stellatus</name>
    <dbReference type="NCBI Taxonomy" id="120398"/>
    <lineage>
        <taxon>Eukaryota</taxon>
        <taxon>Sar</taxon>
        <taxon>Stramenopiles</taxon>
        <taxon>Oomycota</taxon>
        <taxon>Saprolegniomycetes</taxon>
        <taxon>Saprolegniales</taxon>
        <taxon>Verrucalvaceae</taxon>
        <taxon>Aphanomyces</taxon>
    </lineage>
</organism>
<proteinExistence type="predicted"/>
<keyword evidence="1" id="KW-0560">Oxidoreductase</keyword>
<dbReference type="InterPro" id="IPR002938">
    <property type="entry name" value="FAD-bd"/>
</dbReference>
<reference evidence="5 6" key="1">
    <citation type="submission" date="2019-03" db="EMBL/GenBank/DDBJ databases">
        <authorList>
            <person name="Gaulin E."/>
            <person name="Dumas B."/>
        </authorList>
    </citation>
    <scope>NUCLEOTIDE SEQUENCE [LARGE SCALE GENOMIC DNA]</scope>
    <source>
        <strain evidence="5">CBS 568.67</strain>
    </source>
</reference>
<keyword evidence="2" id="KW-0503">Monooxygenase</keyword>
<sequence length="435" mass="46615">MRVLVIGGGVGGCLTALALKKKGFDPILFDKYDPRGAPLTANGAPLDMTFGELGGAFCLLSNGLCVLRSLGLLDKVRALGCNTSETASFCTIDGVAFATFNMTHAAVDDAIKVPCQILRSRFIDLLLGELHAAGIPWHLKKKLVGIDDVGHHITATFEDGSSATGDLLVGADGVHSLVRRVAMGDHLRSVFTGSIGYLGVVNMTPDDVAVWAQYARLTFFRDTVQHLDATFVVSNDAELSFYATETKPQMANSDDWRPYNDVPGEAVALAAMLEGWGMPPCVVSMVQRATRLTPVSLYEAPDVPAYHKGRVVLVGDAAHGMRPDVGQGANSALEDAAMLAELLAAWPHDVPKALAKYTERRQPRGKGFQDAARDLHAKSFCSGPIEAFVNRHVLKLMAYLSTTWGVNVIVQDTLAYDVVADAAQAIAAESNEYMP</sequence>
<dbReference type="AlphaFoldDB" id="A0A485K4J4"/>
<name>A0A485K4J4_9STRA</name>
<evidence type="ECO:0000313" key="4">
    <source>
        <dbReference type="EMBL" id="KAF0719849.1"/>
    </source>
</evidence>
<dbReference type="GO" id="GO:0071949">
    <property type="term" value="F:FAD binding"/>
    <property type="evidence" value="ECO:0007669"/>
    <property type="project" value="InterPro"/>
</dbReference>
<dbReference type="PRINTS" id="PR00420">
    <property type="entry name" value="RNGMNOXGNASE"/>
</dbReference>
<dbReference type="InterPro" id="IPR050493">
    <property type="entry name" value="FAD-dep_Monooxygenase_BioMet"/>
</dbReference>
<dbReference type="PANTHER" id="PTHR13789">
    <property type="entry name" value="MONOOXYGENASE"/>
    <property type="match status" value="1"/>
</dbReference>
<reference evidence="4" key="2">
    <citation type="submission" date="2019-06" db="EMBL/GenBank/DDBJ databases">
        <title>Genomics analysis of Aphanomyces spp. identifies a new class of oomycete effector associated with host adaptation.</title>
        <authorList>
            <person name="Gaulin E."/>
        </authorList>
    </citation>
    <scope>NUCLEOTIDE SEQUENCE</scope>
    <source>
        <strain evidence="4">CBS 578.67</strain>
    </source>
</reference>
<dbReference type="PANTHER" id="PTHR13789:SF309">
    <property type="entry name" value="PUTATIVE (AFU_ORTHOLOGUE AFUA_6G14510)-RELATED"/>
    <property type="match status" value="1"/>
</dbReference>
<dbReference type="GO" id="GO:0004497">
    <property type="term" value="F:monooxygenase activity"/>
    <property type="evidence" value="ECO:0007669"/>
    <property type="project" value="UniProtKB-KW"/>
</dbReference>